<dbReference type="AlphaFoldDB" id="A0A482IUC4"/>
<dbReference type="RefSeq" id="WP_029699503.1">
    <property type="nucleotide sequence ID" value="NZ_CP037901.1"/>
</dbReference>
<dbReference type="OrthoDB" id="1238765at2"/>
<organism evidence="1 2">
    <name type="scientific">Cupriavidus metallidurans</name>
    <dbReference type="NCBI Taxonomy" id="119219"/>
    <lineage>
        <taxon>Bacteria</taxon>
        <taxon>Pseudomonadati</taxon>
        <taxon>Pseudomonadota</taxon>
        <taxon>Betaproteobacteria</taxon>
        <taxon>Burkholderiales</taxon>
        <taxon>Burkholderiaceae</taxon>
        <taxon>Cupriavidus</taxon>
    </lineage>
</organism>
<gene>
    <name evidence="1" type="ORF">DDF84_019115</name>
</gene>
<protein>
    <submittedName>
        <fullName evidence="1">DUF535 domain-containing protein</fullName>
    </submittedName>
</protein>
<dbReference type="Pfam" id="PF04393">
    <property type="entry name" value="DUF535"/>
    <property type="match status" value="1"/>
</dbReference>
<dbReference type="InterPro" id="IPR007488">
    <property type="entry name" value="DUF535"/>
</dbReference>
<dbReference type="PANTHER" id="PTHR38785:SF1">
    <property type="entry name" value="HOMOLOG OF VIRK"/>
    <property type="match status" value="1"/>
</dbReference>
<proteinExistence type="predicted"/>
<dbReference type="EMBL" id="CP037901">
    <property type="protein sequence ID" value="QBP11911.1"/>
    <property type="molecule type" value="Genomic_DNA"/>
</dbReference>
<dbReference type="GO" id="GO:0006974">
    <property type="term" value="P:DNA damage response"/>
    <property type="evidence" value="ECO:0007669"/>
    <property type="project" value="TreeGrafter"/>
</dbReference>
<sequence length="341" mass="37420">MHEPVSYLQGLVHARAGGLVDLYPAYYLRYLASVASISAFCYPAGSRKWLTRRAKLIALSAVRAGSARSWLRAAAASPLLQRVVVARPLMLEKPFRPLGALGLGFGDRARLVVDHYVLAEAALPVCVCDRIYLSGGLRWMSEDGRYELRLADSGPNPKEGELAFYWTDIETGVCLTQLSFYLRRGDHGPEIYVGGLQGPMGEQSREWIRLATKASEGLRPKDVVMEALLAFAAHVGARRVVGVSRANHVSRQRNTPREILADYEGFWAEYHGTSLADGNVDVPICQPQRDIAEIPSKKRSAWRRKQAFAEAVRATVADWLRADAVPAGNDPQLPVAAAVAA</sequence>
<name>A0A482IUC4_9BURK</name>
<reference evidence="1 2" key="1">
    <citation type="submission" date="2019-03" db="EMBL/GenBank/DDBJ databases">
        <title>Comparative insights into the high quality Complete genome sequence of highly metal resistant Cupriavidus metallidurans strain BS1 isolated from a gold-copper mine.</title>
        <authorList>
            <person name="Mazhar H.S."/>
            <person name="Rensing C."/>
        </authorList>
    </citation>
    <scope>NUCLEOTIDE SEQUENCE [LARGE SCALE GENOMIC DNA]</scope>
    <source>
        <strain evidence="1 2">BS1</strain>
    </source>
</reference>
<evidence type="ECO:0000313" key="2">
    <source>
        <dbReference type="Proteomes" id="UP000253772"/>
    </source>
</evidence>
<dbReference type="Proteomes" id="UP000253772">
    <property type="component" value="Chromosome c2"/>
</dbReference>
<accession>A0A482IUC4</accession>
<evidence type="ECO:0000313" key="1">
    <source>
        <dbReference type="EMBL" id="QBP11911.1"/>
    </source>
</evidence>
<dbReference type="PANTHER" id="PTHR38785">
    <property type="entry name" value="HOMOLOG OF VIRK"/>
    <property type="match status" value="1"/>
</dbReference>